<dbReference type="InterPro" id="IPR006683">
    <property type="entry name" value="Thioestr_dom"/>
</dbReference>
<keyword evidence="7" id="KW-0378">Hydrolase</keyword>
<feature type="domain" description="Thioesterase" evidence="24">
    <location>
        <begin position="78"/>
        <end position="149"/>
    </location>
</feature>
<evidence type="ECO:0000256" key="8">
    <source>
        <dbReference type="ARBA" id="ARBA00022832"/>
    </source>
</evidence>
<accession>A0A1G6XIP6</accession>
<dbReference type="GO" id="GO:0006631">
    <property type="term" value="P:fatty acid metabolic process"/>
    <property type="evidence" value="ECO:0007669"/>
    <property type="project" value="UniProtKB-KW"/>
</dbReference>
<organism evidence="25 26">
    <name type="scientific">Desulfuromonas thiophila</name>
    <dbReference type="NCBI Taxonomy" id="57664"/>
    <lineage>
        <taxon>Bacteria</taxon>
        <taxon>Pseudomonadati</taxon>
        <taxon>Thermodesulfobacteriota</taxon>
        <taxon>Desulfuromonadia</taxon>
        <taxon>Desulfuromonadales</taxon>
        <taxon>Desulfuromonadaceae</taxon>
        <taxon>Desulfuromonas</taxon>
    </lineage>
</organism>
<dbReference type="InterPro" id="IPR029069">
    <property type="entry name" value="HotDog_dom_sf"/>
</dbReference>
<evidence type="ECO:0000256" key="11">
    <source>
        <dbReference type="ARBA" id="ARBA00023136"/>
    </source>
</evidence>
<dbReference type="Gene3D" id="3.10.129.10">
    <property type="entry name" value="Hotdog Thioesterase"/>
    <property type="match status" value="1"/>
</dbReference>
<evidence type="ECO:0000256" key="4">
    <source>
        <dbReference type="ARBA" id="ARBA00022475"/>
    </source>
</evidence>
<dbReference type="Pfam" id="PF03061">
    <property type="entry name" value="4HBT"/>
    <property type="match status" value="1"/>
</dbReference>
<evidence type="ECO:0000256" key="12">
    <source>
        <dbReference type="ARBA" id="ARBA00023273"/>
    </source>
</evidence>
<evidence type="ECO:0000256" key="21">
    <source>
        <dbReference type="ARBA" id="ARBA00047969"/>
    </source>
</evidence>
<evidence type="ECO:0000256" key="23">
    <source>
        <dbReference type="ARBA" id="ARBA00048180"/>
    </source>
</evidence>
<evidence type="ECO:0000256" key="16">
    <source>
        <dbReference type="ARBA" id="ARBA00038848"/>
    </source>
</evidence>
<evidence type="ECO:0000256" key="17">
    <source>
        <dbReference type="ARBA" id="ARBA00040123"/>
    </source>
</evidence>
<dbReference type="PANTHER" id="PTHR12418:SF19">
    <property type="entry name" value="ACYL-COENZYME A THIOESTERASE THEM4"/>
    <property type="match status" value="1"/>
</dbReference>
<dbReference type="CDD" id="cd03443">
    <property type="entry name" value="PaaI_thioesterase"/>
    <property type="match status" value="1"/>
</dbReference>
<dbReference type="Proteomes" id="UP000243205">
    <property type="component" value="Unassembled WGS sequence"/>
</dbReference>
<keyword evidence="10" id="KW-0443">Lipid metabolism</keyword>
<keyword evidence="5" id="KW-0963">Cytoplasm</keyword>
<name>A0A1G6XIP6_9BACT</name>
<dbReference type="SUPFAM" id="SSF54637">
    <property type="entry name" value="Thioesterase/thiol ester dehydrase-isomerase"/>
    <property type="match status" value="1"/>
</dbReference>
<keyword evidence="11" id="KW-0472">Membrane</keyword>
<evidence type="ECO:0000256" key="5">
    <source>
        <dbReference type="ARBA" id="ARBA00022490"/>
    </source>
</evidence>
<reference evidence="26" key="1">
    <citation type="submission" date="2016-10" db="EMBL/GenBank/DDBJ databases">
        <authorList>
            <person name="Varghese N."/>
            <person name="Submissions S."/>
        </authorList>
    </citation>
    <scope>NUCLEOTIDE SEQUENCE [LARGE SCALE GENOMIC DNA]</scope>
    <source>
        <strain evidence="26">DSM 8987</strain>
    </source>
</reference>
<evidence type="ECO:0000256" key="14">
    <source>
        <dbReference type="ARBA" id="ARBA00037002"/>
    </source>
</evidence>
<evidence type="ECO:0000313" key="26">
    <source>
        <dbReference type="Proteomes" id="UP000243205"/>
    </source>
</evidence>
<evidence type="ECO:0000256" key="9">
    <source>
        <dbReference type="ARBA" id="ARBA00022946"/>
    </source>
</evidence>
<dbReference type="AlphaFoldDB" id="A0A1G6XIP6"/>
<dbReference type="GO" id="GO:0005737">
    <property type="term" value="C:cytoplasm"/>
    <property type="evidence" value="ECO:0007669"/>
    <property type="project" value="UniProtKB-SubCell"/>
</dbReference>
<dbReference type="InterPro" id="IPR052365">
    <property type="entry name" value="THEM4/THEM5_acyl-CoA_thioest"/>
</dbReference>
<evidence type="ECO:0000256" key="3">
    <source>
        <dbReference type="ARBA" id="ARBA00004632"/>
    </source>
</evidence>
<comment type="catalytic activity">
    <reaction evidence="22">
        <text>dodecanoyl-CoA + H2O = dodecanoate + CoA + H(+)</text>
        <dbReference type="Rhea" id="RHEA:30135"/>
        <dbReference type="ChEBI" id="CHEBI:15377"/>
        <dbReference type="ChEBI" id="CHEBI:15378"/>
        <dbReference type="ChEBI" id="CHEBI:18262"/>
        <dbReference type="ChEBI" id="CHEBI:57287"/>
        <dbReference type="ChEBI" id="CHEBI:57375"/>
    </reaction>
    <physiologicalReaction direction="left-to-right" evidence="22">
        <dbReference type="Rhea" id="RHEA:30136"/>
    </physiologicalReaction>
</comment>
<dbReference type="RefSeq" id="WP_092075504.1">
    <property type="nucleotide sequence ID" value="NZ_FNAQ01000001.1"/>
</dbReference>
<evidence type="ECO:0000256" key="1">
    <source>
        <dbReference type="ARBA" id="ARBA00004170"/>
    </source>
</evidence>
<comment type="catalytic activity">
    <reaction evidence="19">
        <text>octanoyl-CoA + H2O = octanoate + CoA + H(+)</text>
        <dbReference type="Rhea" id="RHEA:30143"/>
        <dbReference type="ChEBI" id="CHEBI:15377"/>
        <dbReference type="ChEBI" id="CHEBI:15378"/>
        <dbReference type="ChEBI" id="CHEBI:25646"/>
        <dbReference type="ChEBI" id="CHEBI:57287"/>
        <dbReference type="ChEBI" id="CHEBI:57386"/>
    </reaction>
    <physiologicalReaction direction="left-to-right" evidence="19">
        <dbReference type="Rhea" id="RHEA:30144"/>
    </physiologicalReaction>
</comment>
<dbReference type="GO" id="GO:0016020">
    <property type="term" value="C:membrane"/>
    <property type="evidence" value="ECO:0007669"/>
    <property type="project" value="UniProtKB-SubCell"/>
</dbReference>
<comment type="catalytic activity">
    <reaction evidence="14">
        <text>(9Z)-octadecenoyl-CoA + H2O = (9Z)-octadecenoate + CoA + H(+)</text>
        <dbReference type="Rhea" id="RHEA:40139"/>
        <dbReference type="ChEBI" id="CHEBI:15377"/>
        <dbReference type="ChEBI" id="CHEBI:15378"/>
        <dbReference type="ChEBI" id="CHEBI:30823"/>
        <dbReference type="ChEBI" id="CHEBI:57287"/>
        <dbReference type="ChEBI" id="CHEBI:57387"/>
    </reaction>
    <physiologicalReaction direction="left-to-right" evidence="14">
        <dbReference type="Rhea" id="RHEA:40140"/>
    </physiologicalReaction>
</comment>
<dbReference type="EMBL" id="FNAQ01000001">
    <property type="protein sequence ID" value="SDD78040.1"/>
    <property type="molecule type" value="Genomic_DNA"/>
</dbReference>
<dbReference type="EC" id="3.1.2.2" evidence="16"/>
<keyword evidence="8" id="KW-0276">Fatty acid metabolism</keyword>
<dbReference type="GO" id="GO:0016790">
    <property type="term" value="F:thiolester hydrolase activity"/>
    <property type="evidence" value="ECO:0007669"/>
    <property type="project" value="UniProtKB-ARBA"/>
</dbReference>
<evidence type="ECO:0000259" key="24">
    <source>
        <dbReference type="Pfam" id="PF03061"/>
    </source>
</evidence>
<evidence type="ECO:0000256" key="7">
    <source>
        <dbReference type="ARBA" id="ARBA00022801"/>
    </source>
</evidence>
<sequence>MKQVGEARDGAESLCPPIDLVGEPDWQPFDAPALVGASLRFVSGEPDGNRYRVRYYRDAHQQLQARVWFGPETEGPPGHAHGGSMAAVMDEVLGLAAWAAGHAIVVGNLNVSFRTLLPLETVVTVESAVVSAQGRKVLVEGRIRQGDTVYVEAQCLCITLPDQSPASRQDAR</sequence>
<keyword evidence="6" id="KW-0053">Apoptosis</keyword>
<protein>
    <recommendedName>
        <fullName evidence="17">Acyl-coenzyme A thioesterase THEM4</fullName>
        <ecNumber evidence="16">3.1.2.2</ecNumber>
    </recommendedName>
    <alternativeName>
        <fullName evidence="18">Thioesterase superfamily member 4</fullName>
    </alternativeName>
</protein>
<proteinExistence type="inferred from homology"/>
<evidence type="ECO:0000256" key="18">
    <source>
        <dbReference type="ARBA" id="ARBA00043210"/>
    </source>
</evidence>
<evidence type="ECO:0000256" key="20">
    <source>
        <dbReference type="ARBA" id="ARBA00047734"/>
    </source>
</evidence>
<dbReference type="PANTHER" id="PTHR12418">
    <property type="entry name" value="ACYL-COENZYME A THIOESTERASE THEM4"/>
    <property type="match status" value="1"/>
</dbReference>
<comment type="catalytic activity">
    <reaction evidence="20">
        <text>hexadecanoyl-CoA + H2O = hexadecanoate + CoA + H(+)</text>
        <dbReference type="Rhea" id="RHEA:16645"/>
        <dbReference type="ChEBI" id="CHEBI:7896"/>
        <dbReference type="ChEBI" id="CHEBI:15377"/>
        <dbReference type="ChEBI" id="CHEBI:15378"/>
        <dbReference type="ChEBI" id="CHEBI:57287"/>
        <dbReference type="ChEBI" id="CHEBI:57379"/>
        <dbReference type="EC" id="3.1.2.2"/>
    </reaction>
    <physiologicalReaction direction="left-to-right" evidence="20">
        <dbReference type="Rhea" id="RHEA:16646"/>
    </physiologicalReaction>
</comment>
<keyword evidence="12" id="KW-0966">Cell projection</keyword>
<keyword evidence="9" id="KW-0809">Transit peptide</keyword>
<keyword evidence="26" id="KW-1185">Reference proteome</keyword>
<evidence type="ECO:0000256" key="15">
    <source>
        <dbReference type="ARBA" id="ARBA00038456"/>
    </source>
</evidence>
<comment type="catalytic activity">
    <reaction evidence="13">
        <text>(5Z,8Z,11Z,14Z)-eicosatetraenoyl-CoA + H2O = (5Z,8Z,11Z,14Z)-eicosatetraenoate + CoA + H(+)</text>
        <dbReference type="Rhea" id="RHEA:40151"/>
        <dbReference type="ChEBI" id="CHEBI:15377"/>
        <dbReference type="ChEBI" id="CHEBI:15378"/>
        <dbReference type="ChEBI" id="CHEBI:32395"/>
        <dbReference type="ChEBI" id="CHEBI:57287"/>
        <dbReference type="ChEBI" id="CHEBI:57368"/>
    </reaction>
    <physiologicalReaction direction="left-to-right" evidence="13">
        <dbReference type="Rhea" id="RHEA:40152"/>
    </physiologicalReaction>
</comment>
<comment type="similarity">
    <text evidence="15">Belongs to the THEM4/THEM5 thioesterase family.</text>
</comment>
<keyword evidence="4" id="KW-1003">Cell membrane</keyword>
<evidence type="ECO:0000256" key="19">
    <source>
        <dbReference type="ARBA" id="ARBA00047588"/>
    </source>
</evidence>
<evidence type="ECO:0000256" key="22">
    <source>
        <dbReference type="ARBA" id="ARBA00048074"/>
    </source>
</evidence>
<gene>
    <name evidence="25" type="ORF">SAMN05661003_101288</name>
</gene>
<evidence type="ECO:0000256" key="13">
    <source>
        <dbReference type="ARBA" id="ARBA00035852"/>
    </source>
</evidence>
<comment type="subcellular location">
    <subcellularLocation>
        <location evidence="3">Cell projection</location>
        <location evidence="3">Ruffle membrane</location>
    </subcellularLocation>
    <subcellularLocation>
        <location evidence="2">Cytoplasm</location>
    </subcellularLocation>
    <subcellularLocation>
        <location evidence="1">Membrane</location>
        <topology evidence="1">Peripheral membrane protein</topology>
    </subcellularLocation>
</comment>
<evidence type="ECO:0000256" key="6">
    <source>
        <dbReference type="ARBA" id="ARBA00022703"/>
    </source>
</evidence>
<evidence type="ECO:0000313" key="25">
    <source>
        <dbReference type="EMBL" id="SDD78040.1"/>
    </source>
</evidence>
<evidence type="ECO:0000256" key="10">
    <source>
        <dbReference type="ARBA" id="ARBA00023098"/>
    </source>
</evidence>
<dbReference type="STRING" id="57664.SAMN05661003_101288"/>
<evidence type="ECO:0000256" key="2">
    <source>
        <dbReference type="ARBA" id="ARBA00004496"/>
    </source>
</evidence>
<comment type="catalytic activity">
    <reaction evidence="23">
        <text>tetradecanoyl-CoA + H2O = tetradecanoate + CoA + H(+)</text>
        <dbReference type="Rhea" id="RHEA:40119"/>
        <dbReference type="ChEBI" id="CHEBI:15377"/>
        <dbReference type="ChEBI" id="CHEBI:15378"/>
        <dbReference type="ChEBI" id="CHEBI:30807"/>
        <dbReference type="ChEBI" id="CHEBI:57287"/>
        <dbReference type="ChEBI" id="CHEBI:57385"/>
    </reaction>
    <physiologicalReaction direction="left-to-right" evidence="23">
        <dbReference type="Rhea" id="RHEA:40120"/>
    </physiologicalReaction>
</comment>
<dbReference type="OrthoDB" id="9813282at2"/>
<comment type="catalytic activity">
    <reaction evidence="21">
        <text>decanoyl-CoA + H2O = decanoate + CoA + H(+)</text>
        <dbReference type="Rhea" id="RHEA:40059"/>
        <dbReference type="ChEBI" id="CHEBI:15377"/>
        <dbReference type="ChEBI" id="CHEBI:15378"/>
        <dbReference type="ChEBI" id="CHEBI:27689"/>
        <dbReference type="ChEBI" id="CHEBI:57287"/>
        <dbReference type="ChEBI" id="CHEBI:61430"/>
    </reaction>
    <physiologicalReaction direction="left-to-right" evidence="21">
        <dbReference type="Rhea" id="RHEA:40060"/>
    </physiologicalReaction>
</comment>